<gene>
    <name evidence="1" type="ORF">FRZ06_17570</name>
</gene>
<accession>A0ACD1AJ86</accession>
<evidence type="ECO:0000313" key="2">
    <source>
        <dbReference type="Proteomes" id="UP000594014"/>
    </source>
</evidence>
<dbReference type="EMBL" id="CP042469">
    <property type="protein sequence ID" value="QOX66001.1"/>
    <property type="molecule type" value="Genomic_DNA"/>
</dbReference>
<organism evidence="1 2">
    <name type="scientific">Anoxybacterium hadale</name>
    <dbReference type="NCBI Taxonomy" id="3408580"/>
    <lineage>
        <taxon>Bacteria</taxon>
        <taxon>Bacillati</taxon>
        <taxon>Bacillota</taxon>
        <taxon>Clostridia</taxon>
        <taxon>Peptostreptococcales</taxon>
        <taxon>Anaerovoracaceae</taxon>
        <taxon>Anoxybacterium</taxon>
    </lineage>
</organism>
<keyword evidence="1" id="KW-0067">ATP-binding</keyword>
<protein>
    <submittedName>
        <fullName evidence="1">ABC transporter ATP-binding protein</fullName>
    </submittedName>
</protein>
<dbReference type="Proteomes" id="UP000594014">
    <property type="component" value="Chromosome"/>
</dbReference>
<proteinExistence type="predicted"/>
<name>A0ACD1AJ86_9FIRM</name>
<sequence length="261" mass="29136">MAGVKITNLHKSFAVSGREVPVLTGLNLTLGEKGITVIVGKSGCGKTTLLRILAGLETMDQGEIQIPGSGIHRIGSPRYRQDGQKQRARSQTPQPEKKIGMVFQEPRLMPWLTVWKNIIFGQKKHEIHQENIQTLIDTVGLTGFEKAYPNQLSGGMQQRVSLARALAYDAELILMDEPFAALDHFTRETMQQELLRIDSVSRKLTVFVTHSIDEALLLAQKIVVLGEGNVRGEYDLSPCPYPRDLLSGELIEIKRDLLERL</sequence>
<reference evidence="1" key="1">
    <citation type="submission" date="2019-08" db="EMBL/GenBank/DDBJ databases">
        <title>Genome sequence of Clostridiales bacterium MT110.</title>
        <authorList>
            <person name="Cao J."/>
        </authorList>
    </citation>
    <scope>NUCLEOTIDE SEQUENCE</scope>
    <source>
        <strain evidence="1">MT110</strain>
    </source>
</reference>
<keyword evidence="1" id="KW-0547">Nucleotide-binding</keyword>
<evidence type="ECO:0000313" key="1">
    <source>
        <dbReference type="EMBL" id="QOX66001.1"/>
    </source>
</evidence>
<keyword evidence="2" id="KW-1185">Reference proteome</keyword>